<dbReference type="Proteomes" id="UP001063166">
    <property type="component" value="Unassembled WGS sequence"/>
</dbReference>
<comment type="caution">
    <text evidence="3">The sequence shown here is derived from an EMBL/GenBank/DDBJ whole genome shotgun (WGS) entry which is preliminary data.</text>
</comment>
<dbReference type="AlphaFoldDB" id="A0A9P3PCT2"/>
<dbReference type="InterPro" id="IPR050228">
    <property type="entry name" value="Carboxylesterase_BioH"/>
</dbReference>
<reference evidence="3" key="1">
    <citation type="submission" date="2022-07" db="EMBL/GenBank/DDBJ databases">
        <title>The genome of Lyophyllum shimeji provides insight into the initial evolution of ectomycorrhizal fungal genome.</title>
        <authorList>
            <person name="Kobayashi Y."/>
            <person name="Shibata T."/>
            <person name="Hirakawa H."/>
            <person name="Shigenobu S."/>
            <person name="Nishiyama T."/>
            <person name="Yamada A."/>
            <person name="Hasebe M."/>
            <person name="Kawaguchi M."/>
        </authorList>
    </citation>
    <scope>NUCLEOTIDE SEQUENCE</scope>
    <source>
        <strain evidence="3">AT787</strain>
    </source>
</reference>
<evidence type="ECO:0000259" key="2">
    <source>
        <dbReference type="Pfam" id="PF12697"/>
    </source>
</evidence>
<sequence length="369" mass="40286">MSSNVFRFLVSTLSFLSSFSGAVSQGTLHRRDYFYVGQTYAAQGNSSIAFGQIYVEHLTPEKITQPFPLLMIHGHGMTGTNFLNTPDGRPGWADYFTSKGYEVYIIDQPSRGRSAWQKDIDGVQSAFDTFTIESHFTATQLHNLWPQASLHTKWPGNGSVGDPVFDAFYASTMPSLDSDEETAMKIRAAGSKLLDRIGPVVLLTHSQSGQHGWVLGDARPSSIRAIVALEPIGPPFINAVFPPIAAARQFGLTDIAVSYSPPVTSPEDIARIAVSSSPTFTCFQQASPPRKLVNLAHIPVLIVTSESSYHSIYDGCTAEFLRQAGVSVKHVNLGDVGIHGNGHMMFMEKNGLQIAEEVVQRWISQTVHA</sequence>
<proteinExistence type="predicted"/>
<evidence type="ECO:0000256" key="1">
    <source>
        <dbReference type="SAM" id="SignalP"/>
    </source>
</evidence>
<gene>
    <name evidence="3" type="ORF">LshimejAT787_0102870</name>
</gene>
<feature type="chain" id="PRO_5040463689" evidence="1">
    <location>
        <begin position="25"/>
        <end position="369"/>
    </location>
</feature>
<name>A0A9P3PCT2_LYOSH</name>
<dbReference type="EMBL" id="BRPK01000001">
    <property type="protein sequence ID" value="GLB33403.1"/>
    <property type="molecule type" value="Genomic_DNA"/>
</dbReference>
<dbReference type="InterPro" id="IPR029058">
    <property type="entry name" value="AB_hydrolase_fold"/>
</dbReference>
<keyword evidence="1" id="KW-0732">Signal</keyword>
<dbReference type="PANTHER" id="PTHR43194:SF4">
    <property type="entry name" value="AB HYDROLASE-1 DOMAIN-CONTAINING PROTEIN"/>
    <property type="match status" value="1"/>
</dbReference>
<dbReference type="GO" id="GO:0016787">
    <property type="term" value="F:hydrolase activity"/>
    <property type="evidence" value="ECO:0007669"/>
    <property type="project" value="UniProtKB-KW"/>
</dbReference>
<evidence type="ECO:0000313" key="4">
    <source>
        <dbReference type="Proteomes" id="UP001063166"/>
    </source>
</evidence>
<dbReference type="Pfam" id="PF12697">
    <property type="entry name" value="Abhydrolase_6"/>
    <property type="match status" value="1"/>
</dbReference>
<protein>
    <submittedName>
        <fullName evidence="3">Alpha/beta hydrolase</fullName>
    </submittedName>
</protein>
<dbReference type="Gene3D" id="3.40.50.1820">
    <property type="entry name" value="alpha/beta hydrolase"/>
    <property type="match status" value="1"/>
</dbReference>
<dbReference type="InterPro" id="IPR000073">
    <property type="entry name" value="AB_hydrolase_1"/>
</dbReference>
<feature type="signal peptide" evidence="1">
    <location>
        <begin position="1"/>
        <end position="24"/>
    </location>
</feature>
<feature type="domain" description="AB hydrolase-1" evidence="2">
    <location>
        <begin position="69"/>
        <end position="353"/>
    </location>
</feature>
<organism evidence="3 4">
    <name type="scientific">Lyophyllum shimeji</name>
    <name type="common">Hon-shimeji</name>
    <name type="synonym">Tricholoma shimeji</name>
    <dbReference type="NCBI Taxonomy" id="47721"/>
    <lineage>
        <taxon>Eukaryota</taxon>
        <taxon>Fungi</taxon>
        <taxon>Dikarya</taxon>
        <taxon>Basidiomycota</taxon>
        <taxon>Agaricomycotina</taxon>
        <taxon>Agaricomycetes</taxon>
        <taxon>Agaricomycetidae</taxon>
        <taxon>Agaricales</taxon>
        <taxon>Tricholomatineae</taxon>
        <taxon>Lyophyllaceae</taxon>
        <taxon>Lyophyllum</taxon>
    </lineage>
</organism>
<dbReference type="CDD" id="cd12809">
    <property type="entry name" value="Esterase_713_like-2"/>
    <property type="match status" value="1"/>
</dbReference>
<dbReference type="OrthoDB" id="9978720at2759"/>
<dbReference type="PANTHER" id="PTHR43194">
    <property type="entry name" value="HYDROLASE ALPHA/BETA FOLD FAMILY"/>
    <property type="match status" value="1"/>
</dbReference>
<keyword evidence="4" id="KW-1185">Reference proteome</keyword>
<keyword evidence="3" id="KW-0378">Hydrolase</keyword>
<evidence type="ECO:0000313" key="3">
    <source>
        <dbReference type="EMBL" id="GLB33403.1"/>
    </source>
</evidence>
<dbReference type="SUPFAM" id="SSF53474">
    <property type="entry name" value="alpha/beta-Hydrolases"/>
    <property type="match status" value="1"/>
</dbReference>
<accession>A0A9P3PCT2</accession>